<dbReference type="OrthoDB" id="407432at2759"/>
<dbReference type="Gene3D" id="2.30.30.140">
    <property type="match status" value="2"/>
</dbReference>
<dbReference type="Pfam" id="PF00567">
    <property type="entry name" value="TUDOR"/>
    <property type="match status" value="2"/>
</dbReference>
<gene>
    <name evidence="3" type="primary">LOC113504884</name>
</gene>
<dbReference type="AlphaFoldDB" id="A0A7E5WR46"/>
<keyword evidence="2" id="KW-1185">Reference proteome</keyword>
<organism evidence="2 3">
    <name type="scientific">Trichoplusia ni</name>
    <name type="common">Cabbage looper</name>
    <dbReference type="NCBI Taxonomy" id="7111"/>
    <lineage>
        <taxon>Eukaryota</taxon>
        <taxon>Metazoa</taxon>
        <taxon>Ecdysozoa</taxon>
        <taxon>Arthropoda</taxon>
        <taxon>Hexapoda</taxon>
        <taxon>Insecta</taxon>
        <taxon>Pterygota</taxon>
        <taxon>Neoptera</taxon>
        <taxon>Endopterygota</taxon>
        <taxon>Lepidoptera</taxon>
        <taxon>Glossata</taxon>
        <taxon>Ditrysia</taxon>
        <taxon>Noctuoidea</taxon>
        <taxon>Noctuidae</taxon>
        <taxon>Plusiinae</taxon>
        <taxon>Trichoplusia</taxon>
    </lineage>
</organism>
<evidence type="ECO:0000313" key="2">
    <source>
        <dbReference type="Proteomes" id="UP000322000"/>
    </source>
</evidence>
<dbReference type="GO" id="GO:0005737">
    <property type="term" value="C:cytoplasm"/>
    <property type="evidence" value="ECO:0007669"/>
    <property type="project" value="UniProtKB-ARBA"/>
</dbReference>
<feature type="domain" description="Tudor" evidence="1">
    <location>
        <begin position="279"/>
        <end position="337"/>
    </location>
</feature>
<dbReference type="KEGG" id="tnl:113504884"/>
<dbReference type="SMART" id="SM00333">
    <property type="entry name" value="TUDOR"/>
    <property type="match status" value="1"/>
</dbReference>
<protein>
    <submittedName>
        <fullName evidence="3">Uncharacterized protein LOC113504884</fullName>
    </submittedName>
</protein>
<accession>A0A7E5WR46</accession>
<dbReference type="RefSeq" id="XP_026743223.1">
    <property type="nucleotide sequence ID" value="XM_026887422.1"/>
</dbReference>
<evidence type="ECO:0000313" key="3">
    <source>
        <dbReference type="RefSeq" id="XP_026743223.1"/>
    </source>
</evidence>
<dbReference type="SUPFAM" id="SSF63748">
    <property type="entry name" value="Tudor/PWWP/MBT"/>
    <property type="match status" value="1"/>
</dbReference>
<dbReference type="Gene3D" id="2.40.50.90">
    <property type="match status" value="1"/>
</dbReference>
<name>A0A7E5WR46_TRINI</name>
<dbReference type="InParanoid" id="A0A7E5WR46"/>
<dbReference type="InterPro" id="IPR035437">
    <property type="entry name" value="SNase_OB-fold_sf"/>
</dbReference>
<dbReference type="InterPro" id="IPR002999">
    <property type="entry name" value="Tudor"/>
</dbReference>
<sequence length="394" mass="45057">MACGINLDEFKIGTAHRAVVGHINDPHSFYIRPYKLSGFLEDLENQSHHRDPPKDSVTYGQVILFRSQKLKKMARGKICYIHTDRRTMSVCYDIFAIDYGHVEKAVPLSNVGKIDPLSEIPSPPLTIHCRVSHCEPKGSYFTEEVIDHFKFFMATEHIGISINARIQDKLLVDIQTPDIHDLATLMSDLNYTVLWKPIQLNQMADSSPNSLDFSSLSLAIKSPQFRHKLLPPGITFHGIVLSGECVLDFYVADKNEFKNIMCLSEHYKKEMPDKLLEYDKIIPGLHCVASVFNDSFERVVVKEVSQPNQKAIVQLLDWGSFAEVSFSNIRLVTNEFTYNQPIVAHYCEADPEQVRENNIPDFLHHGLEYTIQVLDLGHGFEKRHKVNMYPAFCY</sequence>
<evidence type="ECO:0000259" key="1">
    <source>
        <dbReference type="SMART" id="SM00333"/>
    </source>
</evidence>
<dbReference type="GeneID" id="113504884"/>
<proteinExistence type="predicted"/>
<dbReference type="Proteomes" id="UP000322000">
    <property type="component" value="Chromosome 1"/>
</dbReference>
<dbReference type="CDD" id="cd20379">
    <property type="entry name" value="Tudor_dTUD-like"/>
    <property type="match status" value="1"/>
</dbReference>
<reference evidence="3" key="1">
    <citation type="submission" date="2025-08" db="UniProtKB">
        <authorList>
            <consortium name="RefSeq"/>
        </authorList>
    </citation>
    <scope>IDENTIFICATION</scope>
</reference>